<evidence type="ECO:0000256" key="7">
    <source>
        <dbReference type="ARBA" id="ARBA00023235"/>
    </source>
</evidence>
<dbReference type="GO" id="GO:0005737">
    <property type="term" value="C:cytoplasm"/>
    <property type="evidence" value="ECO:0007669"/>
    <property type="project" value="UniProtKB-SubCell"/>
</dbReference>
<dbReference type="PANTHER" id="PTHR10012:SF0">
    <property type="entry name" value="SERINE_THREONINE-PROTEIN PHOSPHATASE 2A ACTIVATOR"/>
    <property type="match status" value="1"/>
</dbReference>
<reference evidence="12" key="1">
    <citation type="submission" date="2021-05" db="EMBL/GenBank/DDBJ databases">
        <authorList>
            <person name="Alioto T."/>
            <person name="Alioto T."/>
            <person name="Gomez Garrido J."/>
        </authorList>
    </citation>
    <scope>NUCLEOTIDE SEQUENCE</scope>
</reference>
<proteinExistence type="inferred from homology"/>
<dbReference type="PIRSF" id="PIRSF016325">
    <property type="entry name" value="Phstyr_phstse_ac"/>
    <property type="match status" value="1"/>
</dbReference>
<dbReference type="GO" id="GO:0005634">
    <property type="term" value="C:nucleus"/>
    <property type="evidence" value="ECO:0007669"/>
    <property type="project" value="TreeGrafter"/>
</dbReference>
<keyword evidence="6 10" id="KW-0697">Rotamase</keyword>
<keyword evidence="7 10" id="KW-0413">Isomerase</keyword>
<sequence>MSFPGPGHRRLDSAFIAKGVVKSDHEYVIPKRQVLKDSDMKMWENSEAYHEYQGFILAMNEAVKGKAIDTKVVPSDNVMGIYQVLEHLNKLIDETPPIDQPQRFGNKAFAQWLNKVSECCQTELQRALPEKFHPAIPEISVYLREGFGNSTRIDYGTGHEMSFCMFLLCLFRIGAFTMNDKVTVVNRVFVRYLDLVRRLQVDYRMEPAGSHGVWSLDDYQFIPFVWGSSQLFGNKDEIEPAMFLLDRTVVDHRDKYMFLACIQYIMKVKTGHFSEHSNQLWNISVLPSWSKINAGLLKMYKGEVLAKFPVIQHVLFGSLIKFEPLQHDIQAPVLTARPLPPKFPASSEKLCESKPPPSGDGSMPD</sequence>
<dbReference type="InterPro" id="IPR043170">
    <property type="entry name" value="PTPA_C_lid"/>
</dbReference>
<comment type="catalytic activity">
    <reaction evidence="1 10">
        <text>[protein]-peptidylproline (omega=180) = [protein]-peptidylproline (omega=0)</text>
        <dbReference type="Rhea" id="RHEA:16237"/>
        <dbReference type="Rhea" id="RHEA-COMP:10747"/>
        <dbReference type="Rhea" id="RHEA-COMP:10748"/>
        <dbReference type="ChEBI" id="CHEBI:83833"/>
        <dbReference type="ChEBI" id="CHEBI:83834"/>
        <dbReference type="EC" id="5.2.1.8"/>
    </reaction>
</comment>
<dbReference type="EMBL" id="HBUF01196077">
    <property type="protein sequence ID" value="CAG6660093.1"/>
    <property type="molecule type" value="Transcribed_RNA"/>
</dbReference>
<dbReference type="EMBL" id="HBUF01196076">
    <property type="protein sequence ID" value="CAG6660092.1"/>
    <property type="molecule type" value="Transcribed_RNA"/>
</dbReference>
<evidence type="ECO:0000256" key="9">
    <source>
        <dbReference type="ARBA" id="ARBA00044820"/>
    </source>
</evidence>
<dbReference type="GO" id="GO:0007052">
    <property type="term" value="P:mitotic spindle organization"/>
    <property type="evidence" value="ECO:0007669"/>
    <property type="project" value="TreeGrafter"/>
</dbReference>
<dbReference type="EMBL" id="HBUF01519970">
    <property type="protein sequence ID" value="CAG6748632.1"/>
    <property type="molecule type" value="Transcribed_RNA"/>
</dbReference>
<dbReference type="FunFam" id="1.20.120.1150:FF:000002">
    <property type="entry name" value="Serine/threonine-protein phosphatase 2A activator"/>
    <property type="match status" value="1"/>
</dbReference>
<evidence type="ECO:0000256" key="11">
    <source>
        <dbReference type="SAM" id="MobiDB-lite"/>
    </source>
</evidence>
<dbReference type="EMBL" id="HBUF01030249">
    <property type="protein sequence ID" value="CAG6614418.1"/>
    <property type="molecule type" value="Transcribed_RNA"/>
</dbReference>
<evidence type="ECO:0000256" key="3">
    <source>
        <dbReference type="ARBA" id="ARBA00011019"/>
    </source>
</evidence>
<dbReference type="Pfam" id="PF03095">
    <property type="entry name" value="PTPA"/>
    <property type="match status" value="1"/>
</dbReference>
<dbReference type="PANTHER" id="PTHR10012">
    <property type="entry name" value="SERINE/THREONINE-PROTEIN PHOSPHATASE 2A REGULATORY SUBUNIT B"/>
    <property type="match status" value="1"/>
</dbReference>
<evidence type="ECO:0000256" key="1">
    <source>
        <dbReference type="ARBA" id="ARBA00000971"/>
    </source>
</evidence>
<keyword evidence="5 10" id="KW-0963">Cytoplasm</keyword>
<name>A0A8D8LQD8_9HEMI</name>
<dbReference type="EMBL" id="HBUF01196075">
    <property type="protein sequence ID" value="CAG6660091.1"/>
    <property type="molecule type" value="Transcribed_RNA"/>
</dbReference>
<comment type="function">
    <text evidence="10">PPIases accelerate the folding of proteins. It catalyzes the cis-trans isomerization of proline imidic peptide bonds in oligopeptides.</text>
</comment>
<evidence type="ECO:0000256" key="4">
    <source>
        <dbReference type="ARBA" id="ARBA00013194"/>
    </source>
</evidence>
<evidence type="ECO:0000256" key="2">
    <source>
        <dbReference type="ARBA" id="ARBA00004496"/>
    </source>
</evidence>
<evidence type="ECO:0000313" key="12">
    <source>
        <dbReference type="EMBL" id="CAG6614419.1"/>
    </source>
</evidence>
<evidence type="ECO:0000256" key="8">
    <source>
        <dbReference type="ARBA" id="ARBA00044786"/>
    </source>
</evidence>
<protein>
    <recommendedName>
        <fullName evidence="8 10">Serine/threonine-protein phosphatase 2A activator</fullName>
        <ecNumber evidence="4 10">5.2.1.8</ecNumber>
    </recommendedName>
    <alternativeName>
        <fullName evidence="9 10">Phosphotyrosyl phosphatase activator</fullName>
    </alternativeName>
</protein>
<dbReference type="GO" id="GO:0003755">
    <property type="term" value="F:peptidyl-prolyl cis-trans isomerase activity"/>
    <property type="evidence" value="ECO:0007669"/>
    <property type="project" value="UniProtKB-KW"/>
</dbReference>
<evidence type="ECO:0000256" key="10">
    <source>
        <dbReference type="RuleBase" id="RU361210"/>
    </source>
</evidence>
<accession>A0A8D8LQD8</accession>
<dbReference type="EMBL" id="HBUF01030251">
    <property type="protein sequence ID" value="CAG6614420.1"/>
    <property type="molecule type" value="Transcribed_RNA"/>
</dbReference>
<dbReference type="CDD" id="cd04087">
    <property type="entry name" value="PTPA"/>
    <property type="match status" value="1"/>
</dbReference>
<comment type="similarity">
    <text evidence="3 10">Belongs to the PTPA-type PPIase family.</text>
</comment>
<dbReference type="EC" id="5.2.1.8" evidence="4 10"/>
<dbReference type="GO" id="GO:0000159">
    <property type="term" value="C:protein phosphatase type 2A complex"/>
    <property type="evidence" value="ECO:0007669"/>
    <property type="project" value="TreeGrafter"/>
</dbReference>
<evidence type="ECO:0000256" key="5">
    <source>
        <dbReference type="ARBA" id="ARBA00022490"/>
    </source>
</evidence>
<dbReference type="EMBL" id="HBUF01380676">
    <property type="protein sequence ID" value="CAG6730131.1"/>
    <property type="molecule type" value="Transcribed_RNA"/>
</dbReference>
<dbReference type="SUPFAM" id="SSF140984">
    <property type="entry name" value="PTPA-like"/>
    <property type="match status" value="1"/>
</dbReference>
<dbReference type="GO" id="GO:0008160">
    <property type="term" value="F:protein tyrosine phosphatase activator activity"/>
    <property type="evidence" value="ECO:0007669"/>
    <property type="project" value="TreeGrafter"/>
</dbReference>
<dbReference type="EMBL" id="HBUF01030250">
    <property type="protein sequence ID" value="CAG6614419.1"/>
    <property type="molecule type" value="Transcribed_RNA"/>
</dbReference>
<feature type="region of interest" description="Disordered" evidence="11">
    <location>
        <begin position="343"/>
        <end position="365"/>
    </location>
</feature>
<dbReference type="AlphaFoldDB" id="A0A8D8LQD8"/>
<dbReference type="EMBL" id="HBUF01519971">
    <property type="protein sequence ID" value="CAG6748633.1"/>
    <property type="molecule type" value="Transcribed_RNA"/>
</dbReference>
<dbReference type="InterPro" id="IPR037218">
    <property type="entry name" value="PTPA_sf"/>
</dbReference>
<dbReference type="Gene3D" id="1.20.120.1150">
    <property type="match status" value="1"/>
</dbReference>
<dbReference type="InterPro" id="IPR004327">
    <property type="entry name" value="Phstyr_phstse_ac"/>
</dbReference>
<comment type="subcellular location">
    <subcellularLocation>
        <location evidence="2 10">Cytoplasm</location>
    </subcellularLocation>
</comment>
<evidence type="ECO:0000256" key="6">
    <source>
        <dbReference type="ARBA" id="ARBA00023110"/>
    </source>
</evidence>
<organism evidence="12">
    <name type="scientific">Cacopsylla melanoneura</name>
    <dbReference type="NCBI Taxonomy" id="428564"/>
    <lineage>
        <taxon>Eukaryota</taxon>
        <taxon>Metazoa</taxon>
        <taxon>Ecdysozoa</taxon>
        <taxon>Arthropoda</taxon>
        <taxon>Hexapoda</taxon>
        <taxon>Insecta</taxon>
        <taxon>Pterygota</taxon>
        <taxon>Neoptera</taxon>
        <taxon>Paraneoptera</taxon>
        <taxon>Hemiptera</taxon>
        <taxon>Sternorrhyncha</taxon>
        <taxon>Psylloidea</taxon>
        <taxon>Psyllidae</taxon>
        <taxon>Psyllinae</taxon>
        <taxon>Cacopsylla</taxon>
    </lineage>
</organism>